<accession>A0ABQ9XIM2</accession>
<proteinExistence type="predicted"/>
<keyword evidence="2" id="KW-1185">Reference proteome</keyword>
<reference evidence="1 2" key="1">
    <citation type="journal article" date="2022" name="bioRxiv">
        <title>Genomics of Preaxostyla Flagellates Illuminates Evolutionary Transitions and the Path Towards Mitochondrial Loss.</title>
        <authorList>
            <person name="Novak L.V.F."/>
            <person name="Treitli S.C."/>
            <person name="Pyrih J."/>
            <person name="Halakuc P."/>
            <person name="Pipaliya S.V."/>
            <person name="Vacek V."/>
            <person name="Brzon O."/>
            <person name="Soukal P."/>
            <person name="Eme L."/>
            <person name="Dacks J.B."/>
            <person name="Karnkowska A."/>
            <person name="Elias M."/>
            <person name="Hampl V."/>
        </authorList>
    </citation>
    <scope>NUCLEOTIDE SEQUENCE [LARGE SCALE GENOMIC DNA]</scope>
    <source>
        <strain evidence="1">NAU3</strain>
        <tissue evidence="1">Gut</tissue>
    </source>
</reference>
<dbReference type="Proteomes" id="UP001281761">
    <property type="component" value="Unassembled WGS sequence"/>
</dbReference>
<sequence>MALFDVSQMPELTQLLESKDAISRETGMKSLISIMETVVENRSSLPLSQVHLALRCLAMISEAGEKDKRKDLWRTAPFTISYLLSTVSKEERSSQYFIANHLARSVFPSQHNQVAKQLCTGIGVVLPYLQSTPKTILCLGLVDVDGRSPFRRLHHHSHTYSLYSEHTNKQQRSIVDYSERVDLVEQFLSLRRSPQFIGHSCQDSAGDLSHTVDVSCSDRCDNRGQRDFEEATVFGSCVERYVGSVLVQGWCGRNCRLALPLAAHAFLTHFCC</sequence>
<evidence type="ECO:0000313" key="1">
    <source>
        <dbReference type="EMBL" id="KAK2951227.1"/>
    </source>
</evidence>
<gene>
    <name evidence="1" type="ORF">BLNAU_13843</name>
</gene>
<name>A0ABQ9XIM2_9EUKA</name>
<comment type="caution">
    <text evidence="1">The sequence shown here is derived from an EMBL/GenBank/DDBJ whole genome shotgun (WGS) entry which is preliminary data.</text>
</comment>
<evidence type="ECO:0000313" key="2">
    <source>
        <dbReference type="Proteomes" id="UP001281761"/>
    </source>
</evidence>
<protein>
    <submittedName>
        <fullName evidence="1">Uncharacterized protein</fullName>
    </submittedName>
</protein>
<organism evidence="1 2">
    <name type="scientific">Blattamonas nauphoetae</name>
    <dbReference type="NCBI Taxonomy" id="2049346"/>
    <lineage>
        <taxon>Eukaryota</taxon>
        <taxon>Metamonada</taxon>
        <taxon>Preaxostyla</taxon>
        <taxon>Oxymonadida</taxon>
        <taxon>Blattamonas</taxon>
    </lineage>
</organism>
<dbReference type="EMBL" id="JARBJD010000122">
    <property type="protein sequence ID" value="KAK2951227.1"/>
    <property type="molecule type" value="Genomic_DNA"/>
</dbReference>